<evidence type="ECO:0000256" key="3">
    <source>
        <dbReference type="RuleBase" id="RU003694"/>
    </source>
</evidence>
<dbReference type="InterPro" id="IPR000794">
    <property type="entry name" value="Beta-ketoacyl_synthase"/>
</dbReference>
<dbReference type="PANTHER" id="PTHR11712">
    <property type="entry name" value="POLYKETIDE SYNTHASE-RELATED"/>
    <property type="match status" value="1"/>
</dbReference>
<comment type="similarity">
    <text evidence="1 3">Belongs to the thiolase-like superfamily. Beta-ketoacyl-ACP synthases family.</text>
</comment>
<dbReference type="InterPro" id="IPR014030">
    <property type="entry name" value="Ketoacyl_synth_N"/>
</dbReference>
<accession>A0A9X2NJ54</accession>
<evidence type="ECO:0000256" key="1">
    <source>
        <dbReference type="ARBA" id="ARBA00008467"/>
    </source>
</evidence>
<feature type="domain" description="Ketosynthase family 3 (KS3)" evidence="4">
    <location>
        <begin position="6"/>
        <end position="375"/>
    </location>
</feature>
<dbReference type="SMART" id="SM00825">
    <property type="entry name" value="PKS_KS"/>
    <property type="match status" value="1"/>
</dbReference>
<gene>
    <name evidence="5" type="ORF">M8542_36975</name>
</gene>
<dbReference type="EMBL" id="JAMXQV010000025">
    <property type="protein sequence ID" value="MCR6488436.1"/>
    <property type="molecule type" value="Genomic_DNA"/>
</dbReference>
<dbReference type="PROSITE" id="PS52004">
    <property type="entry name" value="KS3_2"/>
    <property type="match status" value="1"/>
</dbReference>
<protein>
    <recommendedName>
        <fullName evidence="4">Ketosynthase family 3 (KS3) domain-containing protein</fullName>
    </recommendedName>
</protein>
<dbReference type="SUPFAM" id="SSF53901">
    <property type="entry name" value="Thiolase-like"/>
    <property type="match status" value="2"/>
</dbReference>
<sequence length="394" mass="39453">MTPPRDDPIAVTGMAWDTALGSGIEEVWQRVLAGDDGFRAFPSAVPVRNELAARLATGPRPGGFAEQYVAVTTGTARRALADAGLADATGCRLVFGTSLGPHADAPAAGSLHAWAAETGRRLAVATAPVAVSTACSAGSDALTVAATLIRAGRADRCLAGGVDLLSPAKLLGHSAMGVMSPTVLRPFDTGRDGTLPGEGAAVLVVERLSAARGRGAPVHGFLRGWGSANAGTSLNEPDTSGVSGARAVLRSLATGGCEPADVGVISLHGTATAANDDAEAEVVRRVFGAGARGPVVLAAKGAFGHTLGASGAIETVLALLALRDSTAPPIAHLRAAPPDFPLPLPIGAPMAVSGEFALNLTLGIGGFTTCLLLQRGDDAGRRDLSRPASSGAIR</sequence>
<dbReference type="GO" id="GO:0004315">
    <property type="term" value="F:3-oxoacyl-[acyl-carrier-protein] synthase activity"/>
    <property type="evidence" value="ECO:0007669"/>
    <property type="project" value="TreeGrafter"/>
</dbReference>
<name>A0A9X2NJ54_9PSEU</name>
<evidence type="ECO:0000259" key="4">
    <source>
        <dbReference type="PROSITE" id="PS52004"/>
    </source>
</evidence>
<evidence type="ECO:0000313" key="5">
    <source>
        <dbReference type="EMBL" id="MCR6488436.1"/>
    </source>
</evidence>
<dbReference type="InterPro" id="IPR020841">
    <property type="entry name" value="PKS_Beta-ketoAc_synthase_dom"/>
</dbReference>
<reference evidence="5" key="1">
    <citation type="submission" date="2022-06" db="EMBL/GenBank/DDBJ databases">
        <title>Amycolatopsis iheyaensis sp. nov., a new species of the genus Amycolatopsis isolated from soil in Iheya island, Japan.</title>
        <authorList>
            <person name="Ngamcharungchit C."/>
            <person name="Kanto H."/>
            <person name="Take A."/>
            <person name="Intra B."/>
            <person name="Matsumoto A."/>
            <person name="Panbangred W."/>
            <person name="Inahashi Y."/>
        </authorList>
    </citation>
    <scope>NUCLEOTIDE SEQUENCE</scope>
    <source>
        <strain evidence="5">OK19-0408</strain>
    </source>
</reference>
<dbReference type="Pfam" id="PF02801">
    <property type="entry name" value="Ketoacyl-synt_C"/>
    <property type="match status" value="1"/>
</dbReference>
<dbReference type="PANTHER" id="PTHR11712:SF347">
    <property type="entry name" value="BETA KETOACYL-ACYL CARRIER PROTEIN SYNTHASE"/>
    <property type="match status" value="1"/>
</dbReference>
<keyword evidence="6" id="KW-1185">Reference proteome</keyword>
<dbReference type="InterPro" id="IPR014031">
    <property type="entry name" value="Ketoacyl_synth_C"/>
</dbReference>
<dbReference type="InterPro" id="IPR016039">
    <property type="entry name" value="Thiolase-like"/>
</dbReference>
<dbReference type="AlphaFoldDB" id="A0A9X2NJ54"/>
<keyword evidence="2 3" id="KW-0808">Transferase</keyword>
<dbReference type="GO" id="GO:0006633">
    <property type="term" value="P:fatty acid biosynthetic process"/>
    <property type="evidence" value="ECO:0007669"/>
    <property type="project" value="TreeGrafter"/>
</dbReference>
<dbReference type="Gene3D" id="3.40.47.10">
    <property type="match status" value="1"/>
</dbReference>
<proteinExistence type="inferred from homology"/>
<evidence type="ECO:0000313" key="6">
    <source>
        <dbReference type="Proteomes" id="UP001144096"/>
    </source>
</evidence>
<dbReference type="Proteomes" id="UP001144096">
    <property type="component" value="Unassembled WGS sequence"/>
</dbReference>
<dbReference type="RefSeq" id="WP_257925001.1">
    <property type="nucleotide sequence ID" value="NZ_JAMXQV010000025.1"/>
</dbReference>
<evidence type="ECO:0000256" key="2">
    <source>
        <dbReference type="ARBA" id="ARBA00022679"/>
    </source>
</evidence>
<organism evidence="5 6">
    <name type="scientific">Amycolatopsis iheyensis</name>
    <dbReference type="NCBI Taxonomy" id="2945988"/>
    <lineage>
        <taxon>Bacteria</taxon>
        <taxon>Bacillati</taxon>
        <taxon>Actinomycetota</taxon>
        <taxon>Actinomycetes</taxon>
        <taxon>Pseudonocardiales</taxon>
        <taxon>Pseudonocardiaceae</taxon>
        <taxon>Amycolatopsis</taxon>
    </lineage>
</organism>
<comment type="caution">
    <text evidence="5">The sequence shown here is derived from an EMBL/GenBank/DDBJ whole genome shotgun (WGS) entry which is preliminary data.</text>
</comment>
<dbReference type="Pfam" id="PF00109">
    <property type="entry name" value="ketoacyl-synt"/>
    <property type="match status" value="2"/>
</dbReference>